<dbReference type="SMART" id="SM00829">
    <property type="entry name" value="PKS_ER"/>
    <property type="match status" value="1"/>
</dbReference>
<sequence>MVDIPISQLAVIIQEDRSFAVDTVPVIKPGPGEILVKVHAIAQNPSEWRAVTYPSVKSGTGTGCDLSGEVIAIGDGKHDTDVAVGDRIAAFVQGSFTPRYTAFREYAVIPSTPLLKIPQNISYEEAASIPLTACTAVLGLARLFNFPDIAPLGRSILVWGGSSSLGQYAIQLARLANLYVIATASPKNFDLVKSFGADAVIDYRSPDIVSKIIQASPRGEGVDYVFDSISENDTIGVASKTFRKDGPRKAVVVLPISSEAMDNNVEYHFVFIAALLGADAWLGGIYFPNNYQDYELGKAFYGLISEWLKEGKFKPNPIRVRPGGLRGVPEGIQFMLDGKVSGTKLVYRVSETN</sequence>
<keyword evidence="3" id="KW-1185">Reference proteome</keyword>
<dbReference type="InterPro" id="IPR036291">
    <property type="entry name" value="NAD(P)-bd_dom_sf"/>
</dbReference>
<gene>
    <name evidence="2" type="ORF">BDQ12DRAFT_738705</name>
</gene>
<dbReference type="AlphaFoldDB" id="A0A5C3LNI5"/>
<dbReference type="InterPro" id="IPR047122">
    <property type="entry name" value="Trans-enoyl_RdTase-like"/>
</dbReference>
<accession>A0A5C3LNI5</accession>
<dbReference type="Pfam" id="PF08240">
    <property type="entry name" value="ADH_N"/>
    <property type="match status" value="1"/>
</dbReference>
<dbReference type="Pfam" id="PF00107">
    <property type="entry name" value="ADH_zinc_N"/>
    <property type="match status" value="1"/>
</dbReference>
<organism evidence="2 3">
    <name type="scientific">Crucibulum laeve</name>
    <dbReference type="NCBI Taxonomy" id="68775"/>
    <lineage>
        <taxon>Eukaryota</taxon>
        <taxon>Fungi</taxon>
        <taxon>Dikarya</taxon>
        <taxon>Basidiomycota</taxon>
        <taxon>Agaricomycotina</taxon>
        <taxon>Agaricomycetes</taxon>
        <taxon>Agaricomycetidae</taxon>
        <taxon>Agaricales</taxon>
        <taxon>Agaricineae</taxon>
        <taxon>Nidulariaceae</taxon>
        <taxon>Crucibulum</taxon>
    </lineage>
</organism>
<dbReference type="GO" id="GO:0016651">
    <property type="term" value="F:oxidoreductase activity, acting on NAD(P)H"/>
    <property type="evidence" value="ECO:0007669"/>
    <property type="project" value="InterPro"/>
</dbReference>
<dbReference type="InterPro" id="IPR011032">
    <property type="entry name" value="GroES-like_sf"/>
</dbReference>
<feature type="domain" description="Enoyl reductase (ER)" evidence="1">
    <location>
        <begin position="16"/>
        <end position="346"/>
    </location>
</feature>
<dbReference type="InterPro" id="IPR013149">
    <property type="entry name" value="ADH-like_C"/>
</dbReference>
<dbReference type="Proteomes" id="UP000308652">
    <property type="component" value="Unassembled WGS sequence"/>
</dbReference>
<dbReference type="Gene3D" id="3.40.50.720">
    <property type="entry name" value="NAD(P)-binding Rossmann-like Domain"/>
    <property type="match status" value="1"/>
</dbReference>
<dbReference type="STRING" id="68775.A0A5C3LNI5"/>
<dbReference type="SUPFAM" id="SSF51735">
    <property type="entry name" value="NAD(P)-binding Rossmann-fold domains"/>
    <property type="match status" value="1"/>
</dbReference>
<evidence type="ECO:0000313" key="3">
    <source>
        <dbReference type="Proteomes" id="UP000308652"/>
    </source>
</evidence>
<dbReference type="PANTHER" id="PTHR45348">
    <property type="entry name" value="HYPOTHETICAL OXIDOREDUCTASE (EUROFUNG)"/>
    <property type="match status" value="1"/>
</dbReference>
<name>A0A5C3LNI5_9AGAR</name>
<dbReference type="SUPFAM" id="SSF50129">
    <property type="entry name" value="GroES-like"/>
    <property type="match status" value="1"/>
</dbReference>
<dbReference type="EMBL" id="ML213646">
    <property type="protein sequence ID" value="TFK33536.1"/>
    <property type="molecule type" value="Genomic_DNA"/>
</dbReference>
<dbReference type="InterPro" id="IPR013154">
    <property type="entry name" value="ADH-like_N"/>
</dbReference>
<evidence type="ECO:0000259" key="1">
    <source>
        <dbReference type="SMART" id="SM00829"/>
    </source>
</evidence>
<proteinExistence type="predicted"/>
<evidence type="ECO:0000313" key="2">
    <source>
        <dbReference type="EMBL" id="TFK33536.1"/>
    </source>
</evidence>
<dbReference type="PANTHER" id="PTHR45348:SF2">
    <property type="entry name" value="ZINC-TYPE ALCOHOL DEHYDROGENASE-LIKE PROTEIN C2E1P3.01"/>
    <property type="match status" value="1"/>
</dbReference>
<dbReference type="InterPro" id="IPR020843">
    <property type="entry name" value="ER"/>
</dbReference>
<dbReference type="Gene3D" id="3.90.180.10">
    <property type="entry name" value="Medium-chain alcohol dehydrogenases, catalytic domain"/>
    <property type="match status" value="1"/>
</dbReference>
<dbReference type="OrthoDB" id="10257049at2759"/>
<protein>
    <submittedName>
        <fullName evidence="2">GroES-like protein</fullName>
    </submittedName>
</protein>
<reference evidence="2 3" key="1">
    <citation type="journal article" date="2019" name="Nat. Ecol. Evol.">
        <title>Megaphylogeny resolves global patterns of mushroom evolution.</title>
        <authorList>
            <person name="Varga T."/>
            <person name="Krizsan K."/>
            <person name="Foldi C."/>
            <person name="Dima B."/>
            <person name="Sanchez-Garcia M."/>
            <person name="Sanchez-Ramirez S."/>
            <person name="Szollosi G.J."/>
            <person name="Szarkandi J.G."/>
            <person name="Papp V."/>
            <person name="Albert L."/>
            <person name="Andreopoulos W."/>
            <person name="Angelini C."/>
            <person name="Antonin V."/>
            <person name="Barry K.W."/>
            <person name="Bougher N.L."/>
            <person name="Buchanan P."/>
            <person name="Buyck B."/>
            <person name="Bense V."/>
            <person name="Catcheside P."/>
            <person name="Chovatia M."/>
            <person name="Cooper J."/>
            <person name="Damon W."/>
            <person name="Desjardin D."/>
            <person name="Finy P."/>
            <person name="Geml J."/>
            <person name="Haridas S."/>
            <person name="Hughes K."/>
            <person name="Justo A."/>
            <person name="Karasinski D."/>
            <person name="Kautmanova I."/>
            <person name="Kiss B."/>
            <person name="Kocsube S."/>
            <person name="Kotiranta H."/>
            <person name="LaButti K.M."/>
            <person name="Lechner B.E."/>
            <person name="Liimatainen K."/>
            <person name="Lipzen A."/>
            <person name="Lukacs Z."/>
            <person name="Mihaltcheva S."/>
            <person name="Morgado L.N."/>
            <person name="Niskanen T."/>
            <person name="Noordeloos M.E."/>
            <person name="Ohm R.A."/>
            <person name="Ortiz-Santana B."/>
            <person name="Ovrebo C."/>
            <person name="Racz N."/>
            <person name="Riley R."/>
            <person name="Savchenko A."/>
            <person name="Shiryaev A."/>
            <person name="Soop K."/>
            <person name="Spirin V."/>
            <person name="Szebenyi C."/>
            <person name="Tomsovsky M."/>
            <person name="Tulloss R.E."/>
            <person name="Uehling J."/>
            <person name="Grigoriev I.V."/>
            <person name="Vagvolgyi C."/>
            <person name="Papp T."/>
            <person name="Martin F.M."/>
            <person name="Miettinen O."/>
            <person name="Hibbett D.S."/>
            <person name="Nagy L.G."/>
        </authorList>
    </citation>
    <scope>NUCLEOTIDE SEQUENCE [LARGE SCALE GENOMIC DNA]</scope>
    <source>
        <strain evidence="2 3">CBS 166.37</strain>
    </source>
</reference>
<dbReference type="CDD" id="cd08249">
    <property type="entry name" value="enoyl_reductase_like"/>
    <property type="match status" value="1"/>
</dbReference>